<organism evidence="7 8">
    <name type="scientific">Camelina sativa</name>
    <name type="common">False flax</name>
    <name type="synonym">Myagrum sativum</name>
    <dbReference type="NCBI Taxonomy" id="90675"/>
    <lineage>
        <taxon>Eukaryota</taxon>
        <taxon>Viridiplantae</taxon>
        <taxon>Streptophyta</taxon>
        <taxon>Embryophyta</taxon>
        <taxon>Tracheophyta</taxon>
        <taxon>Spermatophyta</taxon>
        <taxon>Magnoliopsida</taxon>
        <taxon>eudicotyledons</taxon>
        <taxon>Gunneridae</taxon>
        <taxon>Pentapetalae</taxon>
        <taxon>rosids</taxon>
        <taxon>malvids</taxon>
        <taxon>Brassicales</taxon>
        <taxon>Brassicaceae</taxon>
        <taxon>Camelineae</taxon>
        <taxon>Camelina</taxon>
    </lineage>
</organism>
<proteinExistence type="predicted"/>
<gene>
    <name evidence="8" type="primary">LOC109130441</name>
</gene>
<evidence type="ECO:0000256" key="5">
    <source>
        <dbReference type="ARBA" id="ARBA00023242"/>
    </source>
</evidence>
<dbReference type="CDD" id="cd00266">
    <property type="entry name" value="MADS_SRF_like"/>
    <property type="match status" value="1"/>
</dbReference>
<dbReference type="GeneID" id="109130441"/>
<dbReference type="RefSeq" id="XP_019095548.1">
    <property type="nucleotide sequence ID" value="XM_019240003.1"/>
</dbReference>
<evidence type="ECO:0000256" key="2">
    <source>
        <dbReference type="ARBA" id="ARBA00023015"/>
    </source>
</evidence>
<dbReference type="Gene3D" id="3.40.1810.10">
    <property type="entry name" value="Transcription factor, MADS-box"/>
    <property type="match status" value="1"/>
</dbReference>
<dbReference type="Proteomes" id="UP000694864">
    <property type="component" value="Chromosome 18"/>
</dbReference>
<sequence>MKKVNELTTLCGITACAIIYSPYDTSPEVWPSNSDVRRVISEFKSLPDMHQHKKMVDQEAFLRQRIAKATENFRRQRTENRELEMIEVMFQFFMGNMGMFKSES</sequence>
<feature type="domain" description="MADS-box" evidence="6">
    <location>
        <begin position="1"/>
        <end position="23"/>
    </location>
</feature>
<keyword evidence="2" id="KW-0805">Transcription regulation</keyword>
<dbReference type="Pfam" id="PF00319">
    <property type="entry name" value="SRF-TF"/>
    <property type="match status" value="1"/>
</dbReference>
<reference evidence="8" key="2">
    <citation type="submission" date="2025-08" db="UniProtKB">
        <authorList>
            <consortium name="RefSeq"/>
        </authorList>
    </citation>
    <scope>IDENTIFICATION</scope>
    <source>
        <tissue evidence="8">Leaf</tissue>
    </source>
</reference>
<keyword evidence="4" id="KW-0804">Transcription</keyword>
<comment type="subcellular location">
    <subcellularLocation>
        <location evidence="1">Nucleus</location>
    </subcellularLocation>
</comment>
<keyword evidence="3" id="KW-0238">DNA-binding</keyword>
<evidence type="ECO:0000313" key="8">
    <source>
        <dbReference type="RefSeq" id="XP_019095548.1"/>
    </source>
</evidence>
<evidence type="ECO:0000313" key="7">
    <source>
        <dbReference type="Proteomes" id="UP000694864"/>
    </source>
</evidence>
<keyword evidence="5" id="KW-0539">Nucleus</keyword>
<evidence type="ECO:0000259" key="6">
    <source>
        <dbReference type="Pfam" id="PF00319"/>
    </source>
</evidence>
<keyword evidence="7" id="KW-1185">Reference proteome</keyword>
<name>A0ABM1R960_CAMSA</name>
<reference evidence="7" key="1">
    <citation type="journal article" date="2014" name="Nat. Commun.">
        <title>The emerging biofuel crop Camelina sativa retains a highly undifferentiated hexaploid genome structure.</title>
        <authorList>
            <person name="Kagale S."/>
            <person name="Koh C."/>
            <person name="Nixon J."/>
            <person name="Bollina V."/>
            <person name="Clarke W.E."/>
            <person name="Tuteja R."/>
            <person name="Spillane C."/>
            <person name="Robinson S.J."/>
            <person name="Links M.G."/>
            <person name="Clarke C."/>
            <person name="Higgins E.E."/>
            <person name="Huebert T."/>
            <person name="Sharpe A.G."/>
            <person name="Parkin I.A."/>
        </authorList>
    </citation>
    <scope>NUCLEOTIDE SEQUENCE [LARGE SCALE GENOMIC DNA]</scope>
    <source>
        <strain evidence="7">cv. DH55</strain>
    </source>
</reference>
<dbReference type="InterPro" id="IPR002100">
    <property type="entry name" value="TF_MADSbox"/>
</dbReference>
<dbReference type="SUPFAM" id="SSF55455">
    <property type="entry name" value="SRF-like"/>
    <property type="match status" value="1"/>
</dbReference>
<evidence type="ECO:0000256" key="4">
    <source>
        <dbReference type="ARBA" id="ARBA00023163"/>
    </source>
</evidence>
<protein>
    <submittedName>
        <fullName evidence="8">Agamous-like MADS-box protein AGL80</fullName>
    </submittedName>
</protein>
<dbReference type="InterPro" id="IPR036879">
    <property type="entry name" value="TF_MADSbox_sf"/>
</dbReference>
<evidence type="ECO:0000256" key="1">
    <source>
        <dbReference type="ARBA" id="ARBA00004123"/>
    </source>
</evidence>
<evidence type="ECO:0000256" key="3">
    <source>
        <dbReference type="ARBA" id="ARBA00023125"/>
    </source>
</evidence>
<accession>A0ABM1R960</accession>
<dbReference type="InterPro" id="IPR033897">
    <property type="entry name" value="SRF-like_MADS-box"/>
</dbReference>